<protein>
    <submittedName>
        <fullName evidence="3">Uncharacterized MscS family protein HI_0195.1</fullName>
    </submittedName>
</protein>
<evidence type="ECO:0000256" key="2">
    <source>
        <dbReference type="SAM" id="SignalP"/>
    </source>
</evidence>
<keyword evidence="2" id="KW-0732">Signal</keyword>
<reference evidence="3 4" key="1">
    <citation type="submission" date="2018-12" db="EMBL/GenBank/DDBJ databases">
        <authorList>
            <consortium name="Pathogen Informatics"/>
        </authorList>
    </citation>
    <scope>NUCLEOTIDE SEQUENCE [LARGE SCALE GENOMIC DNA]</scope>
    <source>
        <strain evidence="3 4">NCTC8284</strain>
    </source>
</reference>
<evidence type="ECO:0000256" key="1">
    <source>
        <dbReference type="SAM" id="Coils"/>
    </source>
</evidence>
<accession>A0A3S4UQV6</accession>
<organism evidence="3 4">
    <name type="scientific">Rodentibacter pneumotropicus</name>
    <dbReference type="NCBI Taxonomy" id="758"/>
    <lineage>
        <taxon>Bacteria</taxon>
        <taxon>Pseudomonadati</taxon>
        <taxon>Pseudomonadota</taxon>
        <taxon>Gammaproteobacteria</taxon>
        <taxon>Pasteurellales</taxon>
        <taxon>Pasteurellaceae</taxon>
        <taxon>Rodentibacter</taxon>
    </lineage>
</organism>
<feature type="signal peptide" evidence="2">
    <location>
        <begin position="1"/>
        <end position="26"/>
    </location>
</feature>
<feature type="coiled-coil region" evidence="1">
    <location>
        <begin position="58"/>
        <end position="91"/>
    </location>
</feature>
<evidence type="ECO:0000313" key="3">
    <source>
        <dbReference type="EMBL" id="VEH67624.1"/>
    </source>
</evidence>
<name>A0A3S4UQV6_9PAST</name>
<sequence length="101" mass="11230">MKLPRFLTALSVSFMVGVALTQSAMAEQEKALPTEQSLKADLSAAQKIDDAEVKKSRINELQISLDLLQQIQNQQKNNDDLDSTLSRADAEIQKIIRICKS</sequence>
<keyword evidence="1" id="KW-0175">Coiled coil</keyword>
<dbReference type="AlphaFoldDB" id="A0A3S4UQV6"/>
<evidence type="ECO:0000313" key="4">
    <source>
        <dbReference type="Proteomes" id="UP000278733"/>
    </source>
</evidence>
<dbReference type="Proteomes" id="UP000278733">
    <property type="component" value="Chromosome"/>
</dbReference>
<feature type="chain" id="PRO_5018581571" evidence="2">
    <location>
        <begin position="27"/>
        <end position="101"/>
    </location>
</feature>
<gene>
    <name evidence="3" type="ORF">NCTC8284_02821</name>
</gene>
<proteinExistence type="predicted"/>
<dbReference type="KEGG" id="rpne:NCTC8284_02821"/>
<dbReference type="EMBL" id="LR134405">
    <property type="protein sequence ID" value="VEH67624.1"/>
    <property type="molecule type" value="Genomic_DNA"/>
</dbReference>